<dbReference type="Pfam" id="PF00989">
    <property type="entry name" value="PAS"/>
    <property type="match status" value="1"/>
</dbReference>
<dbReference type="SUPFAM" id="SSF55785">
    <property type="entry name" value="PYP-like sensor domain (PAS domain)"/>
    <property type="match status" value="1"/>
</dbReference>
<feature type="transmembrane region" description="Helical" evidence="3">
    <location>
        <begin position="34"/>
        <end position="57"/>
    </location>
</feature>
<keyword evidence="5" id="KW-0808">Transferase</keyword>
<evidence type="ECO:0000256" key="2">
    <source>
        <dbReference type="ARBA" id="ARBA00012438"/>
    </source>
</evidence>
<keyword evidence="3" id="KW-0812">Transmembrane</keyword>
<keyword evidence="3" id="KW-0472">Membrane</keyword>
<dbReference type="InterPro" id="IPR013767">
    <property type="entry name" value="PAS_fold"/>
</dbReference>
<dbReference type="EMBL" id="LICA01000703">
    <property type="protein sequence ID" value="KRO90492.1"/>
    <property type="molecule type" value="Genomic_DNA"/>
</dbReference>
<evidence type="ECO:0000313" key="5">
    <source>
        <dbReference type="EMBL" id="KRO90492.1"/>
    </source>
</evidence>
<dbReference type="Proteomes" id="UP000051213">
    <property type="component" value="Unassembled WGS sequence"/>
</dbReference>
<comment type="catalytic activity">
    <reaction evidence="1">
        <text>ATP + protein L-histidine = ADP + protein N-phospho-L-histidine.</text>
        <dbReference type="EC" id="2.7.13.3"/>
    </reaction>
</comment>
<dbReference type="GO" id="GO:0006355">
    <property type="term" value="P:regulation of DNA-templated transcription"/>
    <property type="evidence" value="ECO:0007669"/>
    <property type="project" value="InterPro"/>
</dbReference>
<evidence type="ECO:0000256" key="1">
    <source>
        <dbReference type="ARBA" id="ARBA00000085"/>
    </source>
</evidence>
<evidence type="ECO:0000259" key="4">
    <source>
        <dbReference type="PROSITE" id="PS50112"/>
    </source>
</evidence>
<dbReference type="Gene3D" id="1.10.287.130">
    <property type="match status" value="1"/>
</dbReference>
<comment type="caution">
    <text evidence="5">The sequence shown here is derived from an EMBL/GenBank/DDBJ whole genome shotgun (WGS) entry which is preliminary data.</text>
</comment>
<proteinExistence type="predicted"/>
<dbReference type="GO" id="GO:0000155">
    <property type="term" value="F:phosphorelay sensor kinase activity"/>
    <property type="evidence" value="ECO:0007669"/>
    <property type="project" value="InterPro"/>
</dbReference>
<dbReference type="AlphaFoldDB" id="A0A0R2TTE6"/>
<evidence type="ECO:0000256" key="3">
    <source>
        <dbReference type="SAM" id="Phobius"/>
    </source>
</evidence>
<dbReference type="SUPFAM" id="SSF47384">
    <property type="entry name" value="Homodimeric domain of signal transducing histidine kinase"/>
    <property type="match status" value="1"/>
</dbReference>
<organism evidence="5 6">
    <name type="scientific">SAR92 bacterium BACL26 MAG-121220-bin70</name>
    <dbReference type="NCBI Taxonomy" id="1655626"/>
    <lineage>
        <taxon>Bacteria</taxon>
        <taxon>Pseudomonadati</taxon>
        <taxon>Pseudomonadota</taxon>
        <taxon>Gammaproteobacteria</taxon>
        <taxon>Cellvibrionales</taxon>
        <taxon>Porticoccaceae</taxon>
        <taxon>SAR92 clade</taxon>
    </lineage>
</organism>
<dbReference type="InterPro" id="IPR003661">
    <property type="entry name" value="HisK_dim/P_dom"/>
</dbReference>
<dbReference type="InterPro" id="IPR035965">
    <property type="entry name" value="PAS-like_dom_sf"/>
</dbReference>
<reference evidence="5 6" key="1">
    <citation type="submission" date="2015-10" db="EMBL/GenBank/DDBJ databases">
        <title>Metagenome-Assembled Genomes uncover a global brackish microbiome.</title>
        <authorList>
            <person name="Hugerth L.W."/>
            <person name="Larsson J."/>
            <person name="Alneberg J."/>
            <person name="Lindh M.V."/>
            <person name="Legrand C."/>
            <person name="Pinhassi J."/>
            <person name="Andersson A.F."/>
        </authorList>
    </citation>
    <scope>NUCLEOTIDE SEQUENCE [LARGE SCALE GENOMIC DNA]</scope>
    <source>
        <strain evidence="5">BACL26 MAG-121220-bin70</strain>
    </source>
</reference>
<dbReference type="InterPro" id="IPR000014">
    <property type="entry name" value="PAS"/>
</dbReference>
<keyword evidence="3" id="KW-1133">Transmembrane helix</keyword>
<feature type="non-terminal residue" evidence="5">
    <location>
        <position position="341"/>
    </location>
</feature>
<dbReference type="EC" id="2.7.13.3" evidence="2"/>
<evidence type="ECO:0000313" key="6">
    <source>
        <dbReference type="Proteomes" id="UP000051213"/>
    </source>
</evidence>
<sequence>MKNIIAFSCLLFAQLAVADIFRVFRETDGSTNWQWIANFSSGIFIIALSLTIVRLFFSRRQSHRYNRELEEIKAQLEVRVQERTATLNEANDLLKGSNKALETEISGHLSTTSQLRRSESYITEILSSMPLMLIGLNNKNKITQWNRRAEEISGVSTTDAISKDLWKAYPEITVTAEQIAQALEQKAAVTIKYSQRGQYYFDITIYPLTDQTETGVVILIDDVTQQVKSETMLIQRDKMSLMGEMASDMAHDINLPLRAMLKSVKTVRQGLTDEPFDRVALQEILEDTVIRGQQARSVIENLMEFSSSGGDVKSQANITQIIDHSVELAEDVLSVTSGLRF</sequence>
<accession>A0A0R2TTE6</accession>
<name>A0A0R2TTE6_9GAMM</name>
<feature type="domain" description="PAS" evidence="4">
    <location>
        <begin position="118"/>
        <end position="165"/>
    </location>
</feature>
<protein>
    <recommendedName>
        <fullName evidence="2">histidine kinase</fullName>
        <ecNumber evidence="2">2.7.13.3</ecNumber>
    </recommendedName>
</protein>
<dbReference type="NCBIfam" id="TIGR00229">
    <property type="entry name" value="sensory_box"/>
    <property type="match status" value="1"/>
</dbReference>
<gene>
    <name evidence="5" type="ORF">ABS24_00920</name>
</gene>
<dbReference type="InterPro" id="IPR036097">
    <property type="entry name" value="HisK_dim/P_sf"/>
</dbReference>
<keyword evidence="5" id="KW-0418">Kinase</keyword>
<dbReference type="CDD" id="cd00082">
    <property type="entry name" value="HisKA"/>
    <property type="match status" value="1"/>
</dbReference>
<dbReference type="Gene3D" id="3.30.450.20">
    <property type="entry name" value="PAS domain"/>
    <property type="match status" value="1"/>
</dbReference>
<dbReference type="PROSITE" id="PS50112">
    <property type="entry name" value="PAS"/>
    <property type="match status" value="1"/>
</dbReference>